<sequence length="235" mass="25637">MIKKLKNNTGNPLIPENFGMVIARYGFKIKFMKSIATILKGAAPALALFAMTQCTTTAGVAAGDEKTFIVGPQTADCTGVAPMKCLQVKEKASEDWTNFYTNIEGFTYEPGYEYVLKVKTEKIANPPADASSIKYTLVKQVSKTKKETASAGEKTLIVGAQTVDCSAGAGRMKCLQVKENASENWSNFYSNIEGFTYEPGYEYVLKVKTEKIANPPADASSIKYTLVEQVSKTKK</sequence>
<dbReference type="Proteomes" id="UP000199426">
    <property type="component" value="Unassembled WGS sequence"/>
</dbReference>
<proteinExistence type="predicted"/>
<protein>
    <recommendedName>
        <fullName evidence="1">DUF4377 domain-containing protein</fullName>
    </recommendedName>
</protein>
<dbReference type="EMBL" id="UAWB01000002">
    <property type="protein sequence ID" value="SQB27669.1"/>
    <property type="molecule type" value="Genomic_DNA"/>
</dbReference>
<accession>A0A2X2XPF5</accession>
<name>A0A2X2XPF5_CHRJE</name>
<dbReference type="Pfam" id="PF14302">
    <property type="entry name" value="DUF4377"/>
    <property type="match status" value="2"/>
</dbReference>
<reference evidence="3 5" key="2">
    <citation type="submission" date="2018-06" db="EMBL/GenBank/DDBJ databases">
        <authorList>
            <consortium name="Pathogen Informatics"/>
            <person name="Doyle S."/>
        </authorList>
    </citation>
    <scope>NUCLEOTIDE SEQUENCE [LARGE SCALE GENOMIC DNA]</scope>
    <source>
        <strain evidence="3 5">NCTC13492</strain>
    </source>
</reference>
<dbReference type="EMBL" id="FNEG01000003">
    <property type="protein sequence ID" value="SDI83590.1"/>
    <property type="molecule type" value="Genomic_DNA"/>
</dbReference>
<feature type="domain" description="DUF4377" evidence="1">
    <location>
        <begin position="70"/>
        <end position="143"/>
    </location>
</feature>
<reference evidence="2 4" key="1">
    <citation type="submission" date="2016-10" db="EMBL/GenBank/DDBJ databases">
        <authorList>
            <person name="Varghese N."/>
            <person name="Submissions S."/>
        </authorList>
    </citation>
    <scope>NUCLEOTIDE SEQUENCE [LARGE SCALE GENOMIC DNA]</scope>
    <source>
        <strain evidence="2 4">DSM 19299</strain>
    </source>
</reference>
<evidence type="ECO:0000313" key="3">
    <source>
        <dbReference type="EMBL" id="SQB27669.1"/>
    </source>
</evidence>
<dbReference type="AlphaFoldDB" id="A0A2X2XPF5"/>
<dbReference type="InterPro" id="IPR025485">
    <property type="entry name" value="DUF4377"/>
</dbReference>
<dbReference type="STRING" id="445960.SAMN05421542_1966"/>
<feature type="domain" description="DUF4377" evidence="1">
    <location>
        <begin position="158"/>
        <end position="232"/>
    </location>
</feature>
<organism evidence="3 5">
    <name type="scientific">Chryseobacterium jejuense</name>
    <dbReference type="NCBI Taxonomy" id="445960"/>
    <lineage>
        <taxon>Bacteria</taxon>
        <taxon>Pseudomonadati</taxon>
        <taxon>Bacteroidota</taxon>
        <taxon>Flavobacteriia</taxon>
        <taxon>Flavobacteriales</taxon>
        <taxon>Weeksellaceae</taxon>
        <taxon>Chryseobacterium group</taxon>
        <taxon>Chryseobacterium</taxon>
    </lineage>
</organism>
<keyword evidence="4" id="KW-1185">Reference proteome</keyword>
<evidence type="ECO:0000313" key="2">
    <source>
        <dbReference type="EMBL" id="SDI83590.1"/>
    </source>
</evidence>
<dbReference type="Proteomes" id="UP000251670">
    <property type="component" value="Unassembled WGS sequence"/>
</dbReference>
<evidence type="ECO:0000313" key="5">
    <source>
        <dbReference type="Proteomes" id="UP000251670"/>
    </source>
</evidence>
<evidence type="ECO:0000313" key="4">
    <source>
        <dbReference type="Proteomes" id="UP000199426"/>
    </source>
</evidence>
<evidence type="ECO:0000259" key="1">
    <source>
        <dbReference type="Pfam" id="PF14302"/>
    </source>
</evidence>
<gene>
    <name evidence="3" type="ORF">NCTC13492_01259</name>
    <name evidence="2" type="ORF">SAMN05421542_1966</name>
</gene>